<name>A0ABY9B1X8_9CHLR</name>
<evidence type="ECO:0000256" key="9">
    <source>
        <dbReference type="ARBA" id="ARBA00049935"/>
    </source>
</evidence>
<keyword evidence="4" id="KW-0408">Iron</keyword>
<dbReference type="Pfam" id="PF06778">
    <property type="entry name" value="Chlor_dismutase"/>
    <property type="match status" value="1"/>
</dbReference>
<gene>
    <name evidence="12" type="ORF">OZ401_000414</name>
</gene>
<accession>A0ABY9B1X8</accession>
<dbReference type="PANTHER" id="PTHR36843:SF1">
    <property type="entry name" value="COPROHEME DECARBOXYLASE"/>
    <property type="match status" value="1"/>
</dbReference>
<dbReference type="Gene3D" id="3.30.70.1030">
    <property type="entry name" value="Apc35880, domain 1"/>
    <property type="match status" value="2"/>
</dbReference>
<dbReference type="EC" id="1.3.98.5" evidence="10"/>
<evidence type="ECO:0000256" key="10">
    <source>
        <dbReference type="ARBA" id="ARBA00050019"/>
    </source>
</evidence>
<proteinExistence type="predicted"/>
<evidence type="ECO:0000256" key="1">
    <source>
        <dbReference type="ARBA" id="ARBA00014413"/>
    </source>
</evidence>
<keyword evidence="13" id="KW-1185">Reference proteome</keyword>
<dbReference type="SUPFAM" id="SSF54909">
    <property type="entry name" value="Dimeric alpha+beta barrel"/>
    <property type="match status" value="1"/>
</dbReference>
<evidence type="ECO:0000256" key="4">
    <source>
        <dbReference type="ARBA" id="ARBA00023004"/>
    </source>
</evidence>
<evidence type="ECO:0000313" key="12">
    <source>
        <dbReference type="EMBL" id="WJW67159.1"/>
    </source>
</evidence>
<protein>
    <recommendedName>
        <fullName evidence="1">Coproheme decarboxylase</fullName>
        <ecNumber evidence="10">1.3.98.5</ecNumber>
    </recommendedName>
    <alternativeName>
        <fullName evidence="6">Coproheme III oxidative decarboxylase</fullName>
    </alternativeName>
    <alternativeName>
        <fullName evidence="7">Hydrogen peroxide-dependent heme synthase</fullName>
    </alternativeName>
</protein>
<keyword evidence="2" id="KW-0349">Heme</keyword>
<dbReference type="InterPro" id="IPR011008">
    <property type="entry name" value="Dimeric_a/b-barrel"/>
</dbReference>
<keyword evidence="3" id="KW-0479">Metal-binding</keyword>
<comment type="cofactor">
    <cofactor evidence="9">
        <name>Fe-coproporphyrin III</name>
        <dbReference type="ChEBI" id="CHEBI:68438"/>
    </cofactor>
</comment>
<evidence type="ECO:0000256" key="2">
    <source>
        <dbReference type="ARBA" id="ARBA00022617"/>
    </source>
</evidence>
<evidence type="ECO:0000256" key="6">
    <source>
        <dbReference type="ARBA" id="ARBA00029882"/>
    </source>
</evidence>
<comment type="pathway">
    <text evidence="5">Porphyrin-containing compound metabolism.</text>
</comment>
<evidence type="ECO:0000256" key="3">
    <source>
        <dbReference type="ARBA" id="ARBA00022723"/>
    </source>
</evidence>
<dbReference type="RefSeq" id="WP_341469056.1">
    <property type="nucleotide sequence ID" value="NZ_CP128399.1"/>
</dbReference>
<reference evidence="12" key="1">
    <citation type="journal article" date="2024" name="Nature">
        <title>Anoxygenic phototroph of the Chloroflexota uses a type I reaction centre.</title>
        <authorList>
            <person name="Tsuji J.M."/>
            <person name="Shaw N.A."/>
            <person name="Nagashima S."/>
            <person name="Venkiteswaran J.J."/>
            <person name="Schiff S.L."/>
            <person name="Watanabe T."/>
            <person name="Fukui M."/>
            <person name="Hanada S."/>
            <person name="Tank M."/>
            <person name="Neufeld J.D."/>
        </authorList>
    </citation>
    <scope>NUCLEOTIDE SEQUENCE</scope>
    <source>
        <strain evidence="12">L227-S17</strain>
    </source>
</reference>
<evidence type="ECO:0000256" key="7">
    <source>
        <dbReference type="ARBA" id="ARBA00030236"/>
    </source>
</evidence>
<evidence type="ECO:0000256" key="5">
    <source>
        <dbReference type="ARBA" id="ARBA00023444"/>
    </source>
</evidence>
<comment type="catalytic activity">
    <reaction evidence="8">
        <text>Fe-coproporphyrin III + 2 H2O2 + 2 H(+) = heme b + 2 CO2 + 4 H2O</text>
        <dbReference type="Rhea" id="RHEA:56516"/>
        <dbReference type="ChEBI" id="CHEBI:15377"/>
        <dbReference type="ChEBI" id="CHEBI:15378"/>
        <dbReference type="ChEBI" id="CHEBI:16240"/>
        <dbReference type="ChEBI" id="CHEBI:16526"/>
        <dbReference type="ChEBI" id="CHEBI:60344"/>
        <dbReference type="ChEBI" id="CHEBI:68438"/>
        <dbReference type="EC" id="1.3.98.5"/>
    </reaction>
    <physiologicalReaction direction="left-to-right" evidence="8">
        <dbReference type="Rhea" id="RHEA:56517"/>
    </physiologicalReaction>
</comment>
<feature type="region of interest" description="Disordered" evidence="11">
    <location>
        <begin position="1"/>
        <end position="25"/>
    </location>
</feature>
<evidence type="ECO:0000256" key="11">
    <source>
        <dbReference type="SAM" id="MobiDB-lite"/>
    </source>
</evidence>
<dbReference type="PANTHER" id="PTHR36843">
    <property type="entry name" value="HEME-DEPENDENT PEROXIDASE YWFI-RELATED"/>
    <property type="match status" value="1"/>
</dbReference>
<dbReference type="InterPro" id="IPR010644">
    <property type="entry name" value="ChdC/CLD"/>
</dbReference>
<evidence type="ECO:0000256" key="8">
    <source>
        <dbReference type="ARBA" id="ARBA00049896"/>
    </source>
</evidence>
<evidence type="ECO:0000313" key="13">
    <source>
        <dbReference type="Proteomes" id="UP001431572"/>
    </source>
</evidence>
<sequence>MDDNSATRGGSVATPVTEGYANPSALVTPEEQEMKQKLGLRGGRVMPEAPELKVEFKHNDTKQQFVKFSFYKLDPAFRRLPAAERQKGVNEFLQAMDGLYPKGELLRPYSLTGVRGDVDFMLWHVVPVNKDGESPSGLERFQEVNATVLGTGLGAYLTVPVNYTAMTKRSIYTEQHFHTTSENERLRVEPWGAKYLFVYPFVKTRQWYLLSKEERQRVMNEHIIVGHQYPTVKLNTTYSFGLDDQDFVVAFETDYPSDFLDLVMELRETESSLFTVRDVPIFTCVSTTVEQIIKNLGL</sequence>
<dbReference type="EMBL" id="CP128399">
    <property type="protein sequence ID" value="WJW67159.1"/>
    <property type="molecule type" value="Genomic_DNA"/>
</dbReference>
<dbReference type="Proteomes" id="UP001431572">
    <property type="component" value="Chromosome 1"/>
</dbReference>
<organism evidence="12 13">
    <name type="scientific">Candidatus Chlorohelix allophototropha</name>
    <dbReference type="NCBI Taxonomy" id="3003348"/>
    <lineage>
        <taxon>Bacteria</taxon>
        <taxon>Bacillati</taxon>
        <taxon>Chloroflexota</taxon>
        <taxon>Chloroflexia</taxon>
        <taxon>Candidatus Chloroheliales</taxon>
        <taxon>Candidatus Chloroheliaceae</taxon>
        <taxon>Candidatus Chlorohelix</taxon>
    </lineage>
</organism>